<name>A0AB33K0R4_9ACTN</name>
<gene>
    <name evidence="2" type="ORF">KCMC57_35720</name>
</gene>
<feature type="region of interest" description="Disordered" evidence="1">
    <location>
        <begin position="23"/>
        <end position="48"/>
    </location>
</feature>
<reference evidence="2" key="1">
    <citation type="submission" date="2024-07" db="EMBL/GenBank/DDBJ databases">
        <title>Complete genome sequences of cellulolytic bacteria, Kitasatospora sp. CMC57 and Streptomyces sp. CMC78, isolated from Japanese agricultural soil.</title>
        <authorList>
            <person name="Hashimoto T."/>
            <person name="Ito M."/>
            <person name="Iwamoto M."/>
            <person name="Fukahori D."/>
            <person name="Shoda T."/>
            <person name="Sakoda M."/>
            <person name="Morohoshi T."/>
            <person name="Mitsuboshi M."/>
            <person name="Nishizawa T."/>
        </authorList>
    </citation>
    <scope>NUCLEOTIDE SEQUENCE</scope>
    <source>
        <strain evidence="2">CMC57</strain>
    </source>
</reference>
<evidence type="ECO:0000256" key="1">
    <source>
        <dbReference type="SAM" id="MobiDB-lite"/>
    </source>
</evidence>
<sequence length="228" mass="23806">MPDPEGVVGPADLGVQRLEQLGGAAAGDRPGPVQDFALDQALDPGPVRLDGDLPVGADLVGEADQPVGGVLVQLGHGGGQWAGEQLQVGPDGLRRGGREGGQLVLQDRGLRLRDGREEARDVQGGDRHQGEQQREVHRREGGPGVPGPAEVQRFAARVLEGLDAGDHLPERGVAEPGSGQVLGGEPQGEHGPPPDDSSRMKSVGGPGMRWQGRSRDRHVFQQTGPRPG</sequence>
<dbReference type="EMBL" id="AP035881">
    <property type="protein sequence ID" value="BFP47204.1"/>
    <property type="molecule type" value="Genomic_DNA"/>
</dbReference>
<protein>
    <submittedName>
        <fullName evidence="2">Uncharacterized protein</fullName>
    </submittedName>
</protein>
<accession>A0AB33K0R4</accession>
<evidence type="ECO:0000313" key="2">
    <source>
        <dbReference type="EMBL" id="BFP47204.1"/>
    </source>
</evidence>
<feature type="compositionally biased region" description="Basic and acidic residues" evidence="1">
    <location>
        <begin position="108"/>
        <end position="141"/>
    </location>
</feature>
<dbReference type="AlphaFoldDB" id="A0AB33K0R4"/>
<organism evidence="2">
    <name type="scientific">Kitasatospora sp. CMC57</name>
    <dbReference type="NCBI Taxonomy" id="3231513"/>
    <lineage>
        <taxon>Bacteria</taxon>
        <taxon>Bacillati</taxon>
        <taxon>Actinomycetota</taxon>
        <taxon>Actinomycetes</taxon>
        <taxon>Kitasatosporales</taxon>
        <taxon>Streptomycetaceae</taxon>
        <taxon>Kitasatospora</taxon>
    </lineage>
</organism>
<feature type="compositionally biased region" description="Basic and acidic residues" evidence="1">
    <location>
        <begin position="164"/>
        <end position="173"/>
    </location>
</feature>
<proteinExistence type="predicted"/>
<feature type="region of interest" description="Disordered" evidence="1">
    <location>
        <begin position="90"/>
        <end position="228"/>
    </location>
</feature>